<evidence type="ECO:0000313" key="3">
    <source>
        <dbReference type="EMBL" id="EAU90417.1"/>
    </source>
</evidence>
<dbReference type="OMA" id="MGPRTRQ"/>
<reference evidence="3 4" key="1">
    <citation type="journal article" date="2010" name="Proc. Natl. Acad. Sci. U.S.A.">
        <title>Insights into evolution of multicellular fungi from the assembled chromosomes of the mushroom Coprinopsis cinerea (Coprinus cinereus).</title>
        <authorList>
            <person name="Stajich J.E."/>
            <person name="Wilke S.K."/>
            <person name="Ahren D."/>
            <person name="Au C.H."/>
            <person name="Birren B.W."/>
            <person name="Borodovsky M."/>
            <person name="Burns C."/>
            <person name="Canback B."/>
            <person name="Casselton L.A."/>
            <person name="Cheng C.K."/>
            <person name="Deng J."/>
            <person name="Dietrich F.S."/>
            <person name="Fargo D.C."/>
            <person name="Farman M.L."/>
            <person name="Gathman A.C."/>
            <person name="Goldberg J."/>
            <person name="Guigo R."/>
            <person name="Hoegger P.J."/>
            <person name="Hooker J.B."/>
            <person name="Huggins A."/>
            <person name="James T.Y."/>
            <person name="Kamada T."/>
            <person name="Kilaru S."/>
            <person name="Kodira C."/>
            <person name="Kues U."/>
            <person name="Kupfer D."/>
            <person name="Kwan H.S."/>
            <person name="Lomsadze A."/>
            <person name="Li W."/>
            <person name="Lilly W.W."/>
            <person name="Ma L.J."/>
            <person name="Mackey A.J."/>
            <person name="Manning G."/>
            <person name="Martin F."/>
            <person name="Muraguchi H."/>
            <person name="Natvig D.O."/>
            <person name="Palmerini H."/>
            <person name="Ramesh M.A."/>
            <person name="Rehmeyer C.J."/>
            <person name="Roe B.A."/>
            <person name="Shenoy N."/>
            <person name="Stanke M."/>
            <person name="Ter-Hovhannisyan V."/>
            <person name="Tunlid A."/>
            <person name="Velagapudi R."/>
            <person name="Vision T.J."/>
            <person name="Zeng Q."/>
            <person name="Zolan M.E."/>
            <person name="Pukkila P.J."/>
        </authorList>
    </citation>
    <scope>NUCLEOTIDE SEQUENCE [LARGE SCALE GENOMIC DNA]</scope>
    <source>
        <strain evidence="4">Okayama-7 / 130 / ATCC MYA-4618 / FGSC 9003</strain>
    </source>
</reference>
<evidence type="ECO:0000313" key="4">
    <source>
        <dbReference type="Proteomes" id="UP000001861"/>
    </source>
</evidence>
<feature type="region of interest" description="Disordered" evidence="2">
    <location>
        <begin position="1"/>
        <end position="77"/>
    </location>
</feature>
<feature type="region of interest" description="Disordered" evidence="2">
    <location>
        <begin position="875"/>
        <end position="899"/>
    </location>
</feature>
<feature type="compositionally biased region" description="Polar residues" evidence="2">
    <location>
        <begin position="553"/>
        <end position="576"/>
    </location>
</feature>
<dbReference type="EMBL" id="AACS02000007">
    <property type="protein sequence ID" value="EAU90417.1"/>
    <property type="molecule type" value="Genomic_DNA"/>
</dbReference>
<gene>
    <name evidence="3" type="ORF">CC1G_00801</name>
</gene>
<feature type="compositionally biased region" description="Low complexity" evidence="2">
    <location>
        <begin position="255"/>
        <end position="269"/>
    </location>
</feature>
<dbReference type="GeneID" id="6007718"/>
<feature type="compositionally biased region" description="Pro residues" evidence="2">
    <location>
        <begin position="287"/>
        <end position="297"/>
    </location>
</feature>
<comment type="caution">
    <text evidence="3">The sequence shown here is derived from an EMBL/GenBank/DDBJ whole genome shotgun (WGS) entry which is preliminary data.</text>
</comment>
<dbReference type="eggNOG" id="ENOG502SMY5">
    <property type="taxonomic scope" value="Eukaryota"/>
</dbReference>
<dbReference type="Proteomes" id="UP000001861">
    <property type="component" value="Unassembled WGS sequence"/>
</dbReference>
<proteinExistence type="predicted"/>
<dbReference type="InParanoid" id="A8N8S6"/>
<dbReference type="VEuPathDB" id="FungiDB:CC1G_00801"/>
<feature type="compositionally biased region" description="Low complexity" evidence="2">
    <location>
        <begin position="41"/>
        <end position="57"/>
    </location>
</feature>
<dbReference type="OrthoDB" id="3271284at2759"/>
<dbReference type="KEGG" id="cci:CC1G_00801"/>
<keyword evidence="4" id="KW-1185">Reference proteome</keyword>
<evidence type="ECO:0000256" key="1">
    <source>
        <dbReference type="SAM" id="Coils"/>
    </source>
</evidence>
<feature type="coiled-coil region" evidence="1">
    <location>
        <begin position="466"/>
        <end position="493"/>
    </location>
</feature>
<dbReference type="STRING" id="240176.A8N8S6"/>
<feature type="compositionally biased region" description="Polar residues" evidence="2">
    <location>
        <begin position="613"/>
        <end position="639"/>
    </location>
</feature>
<feature type="region of interest" description="Disordered" evidence="2">
    <location>
        <begin position="516"/>
        <end position="581"/>
    </location>
</feature>
<feature type="compositionally biased region" description="Low complexity" evidence="2">
    <location>
        <begin position="527"/>
        <end position="543"/>
    </location>
</feature>
<feature type="compositionally biased region" description="Low complexity" evidence="2">
    <location>
        <begin position="213"/>
        <end position="225"/>
    </location>
</feature>
<dbReference type="AlphaFoldDB" id="A8N8S6"/>
<sequence length="899" mass="97267">MADYANRASIVRTSSFLNRPNQAPLGPRTRNRSSALPAPDASTSVPQSPTSSSAPASLFPKRPVSTATNPAPLYLPEFGPLASVVEPSLLTTINEGPDADSPAVEAPIDPTQRPLPPSTPPPSVPVDEATDGPNSDDGQPIIPQDPQEKEIKQPEQPVEEYAGEMPTVQVEEEAAAELADEVTAREPSLDPIQAETSETSGDAAQDVTETAQEPNTEPITETPELPTEDIAQGTQESSEELSKEERQPEPDVTVTRSSTPLSFSSSLPRVASPLSSASTTNLKAAANPPPKLTPPPAIKFESTPVQWKGLPMEAAVWTFDSKELQAIVSRAIRSSAKESYIRLLAIDILDNVLPSEVERLEAQKTMTQAKYRFLVHRRTMQLQALLSSSLSPRNAKETEEGIPTTTKLVVQISETTAECDLLMEELLKITDQLGQIKKLLDHHWASALAIALRKLNGSYGRRTSELSVARERIAQLEAELDDAWAEAEKLAHELDDLQAGYSDEDEAIIETAERVNVTPGPDSRPMSPTILTYPPIPSSPTSTERGHHHRVSVGSSGISPTASTGSNKLNLGSSQPQLPPHSPVSPLLIINGGVPKRQSKGIETPVDVPDNVSIKSSRSTKSARSYKSISRETTVTRASVVSAAKKRSLRASQSSLRLPPGFANGHKRSGSRPKTPFDTEDQPPVPSLPLHFASPVMHSHSSNASSALLHFDNASITDGGHSAIQFRHNRRTSLDSHITSGRTTANPWSGSAMDDMYVKSPPPRMDSLIYSNVAGSSNYYRDDEIQVVPRTPPPVVPPKIISMEEYAARPRPKRVGAKPESEAAPVARQNIPSIWMNVDAPKTPAERVETLMRNSSKGKTYQRLRGLTKRYSLPFPLFSSKANSSQQTLNSRATSQRSG</sequence>
<feature type="compositionally biased region" description="Basic and acidic residues" evidence="2">
    <location>
        <begin position="240"/>
        <end position="249"/>
    </location>
</feature>
<feature type="compositionally biased region" description="Acidic residues" evidence="2">
    <location>
        <begin position="170"/>
        <end position="180"/>
    </location>
</feature>
<accession>A8N8S6</accession>
<feature type="compositionally biased region" description="Pro residues" evidence="2">
    <location>
        <begin position="113"/>
        <end position="124"/>
    </location>
</feature>
<feature type="compositionally biased region" description="Polar residues" evidence="2">
    <location>
        <begin position="194"/>
        <end position="212"/>
    </location>
</feature>
<keyword evidence="1" id="KW-0175">Coiled coil</keyword>
<name>A8N8S6_COPC7</name>
<evidence type="ECO:0000256" key="2">
    <source>
        <dbReference type="SAM" id="MobiDB-lite"/>
    </source>
</evidence>
<dbReference type="RefSeq" id="XP_001831254.1">
    <property type="nucleotide sequence ID" value="XM_001831202.1"/>
</dbReference>
<feature type="compositionally biased region" description="Polar residues" evidence="2">
    <location>
        <begin position="880"/>
        <end position="899"/>
    </location>
</feature>
<feature type="region of interest" description="Disordered" evidence="2">
    <location>
        <begin position="89"/>
        <end position="297"/>
    </location>
</feature>
<protein>
    <submittedName>
        <fullName evidence="3">Uncharacterized protein</fullName>
    </submittedName>
</protein>
<organism evidence="3 4">
    <name type="scientific">Coprinopsis cinerea (strain Okayama-7 / 130 / ATCC MYA-4618 / FGSC 9003)</name>
    <name type="common">Inky cap fungus</name>
    <name type="synonym">Hormographiella aspergillata</name>
    <dbReference type="NCBI Taxonomy" id="240176"/>
    <lineage>
        <taxon>Eukaryota</taxon>
        <taxon>Fungi</taxon>
        <taxon>Dikarya</taxon>
        <taxon>Basidiomycota</taxon>
        <taxon>Agaricomycotina</taxon>
        <taxon>Agaricomycetes</taxon>
        <taxon>Agaricomycetidae</taxon>
        <taxon>Agaricales</taxon>
        <taxon>Agaricineae</taxon>
        <taxon>Psathyrellaceae</taxon>
        <taxon>Coprinopsis</taxon>
    </lineage>
</organism>
<feature type="region of interest" description="Disordered" evidence="2">
    <location>
        <begin position="595"/>
        <end position="696"/>
    </location>
</feature>
<feature type="compositionally biased region" description="Polar residues" evidence="2">
    <location>
        <begin position="11"/>
        <end position="21"/>
    </location>
</feature>